<evidence type="ECO:0000256" key="2">
    <source>
        <dbReference type="ARBA" id="ARBA00022729"/>
    </source>
</evidence>
<evidence type="ECO:0000313" key="8">
    <source>
        <dbReference type="Proteomes" id="UP000263627"/>
    </source>
</evidence>
<dbReference type="AlphaFoldDB" id="A0A0D7LIL9"/>
<name>A0A0D7LIL9_CITFR</name>
<dbReference type="STRING" id="1333848.CFNIH1_18050"/>
<organism evidence="6">
    <name type="scientific">Citrobacter freundii</name>
    <dbReference type="NCBI Taxonomy" id="546"/>
    <lineage>
        <taxon>Bacteria</taxon>
        <taxon>Pseudomonadati</taxon>
        <taxon>Pseudomonadota</taxon>
        <taxon>Gammaproteobacteria</taxon>
        <taxon>Enterobacterales</taxon>
        <taxon>Enterobacteriaceae</taxon>
        <taxon>Citrobacter</taxon>
        <taxon>Citrobacter freundii complex</taxon>
    </lineage>
</organism>
<dbReference type="PANTHER" id="PTHR35936:SF17">
    <property type="entry name" value="ARGININE-BINDING EXTRACELLULAR PROTEIN ARTP"/>
    <property type="match status" value="1"/>
</dbReference>
<dbReference type="CDD" id="cd01004">
    <property type="entry name" value="PBP2_MidA_like"/>
    <property type="match status" value="1"/>
</dbReference>
<keyword evidence="2 3" id="KW-0732">Signal</keyword>
<dbReference type="Gene3D" id="3.40.190.10">
    <property type="entry name" value="Periplasmic binding protein-like II"/>
    <property type="match status" value="2"/>
</dbReference>
<dbReference type="Pfam" id="PF00497">
    <property type="entry name" value="SBP_bac_3"/>
    <property type="match status" value="1"/>
</dbReference>
<reference evidence="7" key="5">
    <citation type="journal article" date="2021" name="Microb. Genom.">
        <title>A genomic epidemiological study shows that prevalence of antimicrobial resistance in Enterobacterales is associated with the livestock host, as well as antimicrobial usage.</title>
        <authorList>
            <person name="AbuOun M."/>
            <person name="Jones H."/>
            <person name="Stubberfield E."/>
            <person name="Gilson D."/>
            <person name="Shaw L.P."/>
            <person name="Hubbard A.T.M."/>
            <person name="Chau K.K."/>
            <person name="Sebra R."/>
            <person name="Peto T.E.A."/>
            <person name="Crook D.W."/>
            <person name="Read D.S."/>
            <person name="Gweon H.S."/>
            <person name="Walker A.S."/>
            <person name="Stoesser N."/>
            <person name="Smith R.P."/>
            <person name="Anjum M.F."/>
            <person name="On Behalf Of The Rehab Consortium."/>
        </authorList>
    </citation>
    <scope>NUCLEOTIDE SEQUENCE</scope>
    <source>
        <strain evidence="7">RHBSTW-00370</strain>
    </source>
</reference>
<reference evidence="6" key="4">
    <citation type="submission" date="2020-09" db="EMBL/GenBank/DDBJ databases">
        <authorList>
            <consortium name="NCBI Pathogen Detection Project"/>
        </authorList>
    </citation>
    <scope>NUCLEOTIDE SEQUENCE</scope>
    <source>
        <strain evidence="6">O50</strain>
    </source>
</reference>
<dbReference type="EMBL" id="DACSXJ010000008">
    <property type="protein sequence ID" value="HAT3897302.1"/>
    <property type="molecule type" value="Genomic_DNA"/>
</dbReference>
<dbReference type="Proteomes" id="UP000855471">
    <property type="component" value="Unassembled WGS sequence"/>
</dbReference>
<dbReference type="Proteomes" id="UP000512222">
    <property type="component" value="Chromosome"/>
</dbReference>
<feature type="domain" description="Solute-binding protein family 3/N-terminal" evidence="4">
    <location>
        <begin position="62"/>
        <end position="295"/>
    </location>
</feature>
<feature type="chain" id="PRO_5014510782" evidence="3">
    <location>
        <begin position="21"/>
        <end position="310"/>
    </location>
</feature>
<evidence type="ECO:0000313" key="6">
    <source>
        <dbReference type="EMBL" id="HAT3897302.1"/>
    </source>
</evidence>
<dbReference type="Proteomes" id="UP000263627">
    <property type="component" value="Chromosome"/>
</dbReference>
<evidence type="ECO:0000256" key="3">
    <source>
        <dbReference type="SAM" id="SignalP"/>
    </source>
</evidence>
<feature type="signal peptide" evidence="3">
    <location>
        <begin position="1"/>
        <end position="20"/>
    </location>
</feature>
<dbReference type="SUPFAM" id="SSF53850">
    <property type="entry name" value="Periplasmic binding protein-like II"/>
    <property type="match status" value="1"/>
</dbReference>
<dbReference type="OrthoDB" id="6970383at2"/>
<evidence type="ECO:0000313" key="7">
    <source>
        <dbReference type="EMBL" id="QLV30660.1"/>
    </source>
</evidence>
<proteinExistence type="inferred from homology"/>
<dbReference type="EMBL" id="CP056573">
    <property type="protein sequence ID" value="QLV30660.1"/>
    <property type="molecule type" value="Genomic_DNA"/>
</dbReference>
<dbReference type="InterPro" id="IPR001638">
    <property type="entry name" value="Solute-binding_3/MltF_N"/>
</dbReference>
<reference evidence="6" key="1">
    <citation type="journal article" date="2018" name="Genome Biol.">
        <title>SKESA: strategic k-mer extension for scrupulous assemblies.</title>
        <authorList>
            <person name="Souvorov A."/>
            <person name="Agarwala R."/>
            <person name="Lipman D.J."/>
        </authorList>
    </citation>
    <scope>NUCLEOTIDE SEQUENCE</scope>
    <source>
        <strain evidence="6">O50</strain>
    </source>
</reference>
<reference evidence="9" key="3">
    <citation type="submission" date="2020-06" db="EMBL/GenBank/DDBJ databases">
        <title>REHAB project genomes.</title>
        <authorList>
            <person name="Shaw L.P."/>
        </authorList>
    </citation>
    <scope>NUCLEOTIDE SEQUENCE [LARGE SCALE GENOMIC DNA]</scope>
    <source>
        <strain evidence="9">RHBSTW-00370</strain>
    </source>
</reference>
<evidence type="ECO:0000256" key="1">
    <source>
        <dbReference type="ARBA" id="ARBA00010333"/>
    </source>
</evidence>
<protein>
    <submittedName>
        <fullName evidence="6">ABC transporter substrate-binding protein</fullName>
    </submittedName>
</protein>
<comment type="similarity">
    <text evidence="1">Belongs to the bacterial solute-binding protein 3 family.</text>
</comment>
<dbReference type="EMBL" id="CP032184">
    <property type="protein sequence ID" value="AXZ48256.1"/>
    <property type="molecule type" value="Genomic_DNA"/>
</dbReference>
<sequence length="310" mass="32895">MQKKSVFLALSLAFSATVWANDVTINGTGVSLEANKTPINTAKNPQAIAQLPANLHLAVPGKFTVAIAGLSQPPLTVFADDNKTLIGSEADIARLVADSLGLELNVVPTSWEDWPLGVTSGKYDAAISNITVTKARKEKFDFATYRKDSLGFYVKTGSKLKKIEQAEDIAGLRIIVGSGTNQEAILLAWNDENVKKGLQPFTPVYTKDDAAQTLALQSGRADAYFGPNVIGAWKAALNGKTQLVGSVDGGWPKAAHIAVTLKKDSGLVLPVQTALNGVIGNGDYDKVLNRWGEGVERIPQSEINPAGLGD</sequence>
<dbReference type="PANTHER" id="PTHR35936">
    <property type="entry name" value="MEMBRANE-BOUND LYTIC MUREIN TRANSGLYCOSYLASE F"/>
    <property type="match status" value="1"/>
</dbReference>
<dbReference type="SMART" id="SM00062">
    <property type="entry name" value="PBPb"/>
    <property type="match status" value="1"/>
</dbReference>
<accession>A0A0D7LIL9</accession>
<evidence type="ECO:0000259" key="4">
    <source>
        <dbReference type="SMART" id="SM00062"/>
    </source>
</evidence>
<gene>
    <name evidence="5" type="ORF">AM363_15615</name>
    <name evidence="7" type="ORF">HV178_11995</name>
    <name evidence="6" type="ORF">I9Y29_001718</name>
</gene>
<reference evidence="5 8" key="2">
    <citation type="submission" date="2018-09" db="EMBL/GenBank/DDBJ databases">
        <title>Whole genome sequencing of Citrobacter freundii AR_0116.</title>
        <authorList>
            <person name="Conlan S."/>
            <person name="Thomas P.J."/>
            <person name="Mullikin J."/>
            <person name="Frank K.M."/>
            <person name="Segre J.A."/>
        </authorList>
    </citation>
    <scope>NUCLEOTIDE SEQUENCE [LARGE SCALE GENOMIC DNA]</scope>
    <source>
        <strain evidence="5 8">AR_0116</strain>
    </source>
</reference>
<evidence type="ECO:0000313" key="5">
    <source>
        <dbReference type="EMBL" id="AXZ48256.1"/>
    </source>
</evidence>
<evidence type="ECO:0000313" key="9">
    <source>
        <dbReference type="Proteomes" id="UP000512222"/>
    </source>
</evidence>